<evidence type="ECO:0000256" key="1">
    <source>
        <dbReference type="SAM" id="MobiDB-lite"/>
    </source>
</evidence>
<sequence length="215" mass="23022">MVVGKKHFSSVLKHAYEKAVTAANIKAGFRKAGIYPLSREPVDMTQIVKLMPTAAAVPTSFTAADAPTFFTAVPISSTAAAAPSSCCQGVSSSTTAMASSSSVVPTCSTSPTCSVCPTCNRSTKNDLVETGLIPQYLADILVTPTFGQRAEGIRCRVPLQARVITSEDYVAHLDNLEAKEKEKEEQKKKRKEEQQKNREAKRARQAKAARGPCNG</sequence>
<dbReference type="AlphaFoldDB" id="A0AAN9D6H9"/>
<name>A0AAN9D6H9_9TELE</name>
<feature type="region of interest" description="Disordered" evidence="1">
    <location>
        <begin position="175"/>
        <end position="215"/>
    </location>
</feature>
<gene>
    <name evidence="2" type="ORF">R3I93_006663</name>
</gene>
<evidence type="ECO:0000313" key="2">
    <source>
        <dbReference type="EMBL" id="KAK7162430.1"/>
    </source>
</evidence>
<feature type="compositionally biased region" description="Basic and acidic residues" evidence="1">
    <location>
        <begin position="175"/>
        <end position="202"/>
    </location>
</feature>
<dbReference type="Proteomes" id="UP001364617">
    <property type="component" value="Unassembled WGS sequence"/>
</dbReference>
<organism evidence="2 3">
    <name type="scientific">Phoxinus phoxinus</name>
    <name type="common">Eurasian minnow</name>
    <dbReference type="NCBI Taxonomy" id="58324"/>
    <lineage>
        <taxon>Eukaryota</taxon>
        <taxon>Metazoa</taxon>
        <taxon>Chordata</taxon>
        <taxon>Craniata</taxon>
        <taxon>Vertebrata</taxon>
        <taxon>Euteleostomi</taxon>
        <taxon>Actinopterygii</taxon>
        <taxon>Neopterygii</taxon>
        <taxon>Teleostei</taxon>
        <taxon>Ostariophysi</taxon>
        <taxon>Cypriniformes</taxon>
        <taxon>Leuciscidae</taxon>
        <taxon>Phoxininae</taxon>
        <taxon>Phoxinus</taxon>
    </lineage>
</organism>
<comment type="caution">
    <text evidence="2">The sequence shown here is derived from an EMBL/GenBank/DDBJ whole genome shotgun (WGS) entry which is preliminary data.</text>
</comment>
<accession>A0AAN9D6H9</accession>
<evidence type="ECO:0000313" key="3">
    <source>
        <dbReference type="Proteomes" id="UP001364617"/>
    </source>
</evidence>
<proteinExistence type="predicted"/>
<protein>
    <submittedName>
        <fullName evidence="2">Uncharacterized protein</fullName>
    </submittedName>
</protein>
<keyword evidence="3" id="KW-1185">Reference proteome</keyword>
<reference evidence="2 3" key="1">
    <citation type="submission" date="2024-02" db="EMBL/GenBank/DDBJ databases">
        <title>Chromosome-level genome assembly of the Eurasian Minnow (Phoxinus phoxinus).</title>
        <authorList>
            <person name="Oriowo T.O."/>
            <person name="Martin S."/>
            <person name="Stange M."/>
            <person name="Chrysostomakis Y."/>
            <person name="Brown T."/>
            <person name="Winkler S."/>
            <person name="Kukowka S."/>
            <person name="Myers E.W."/>
            <person name="Bohne A."/>
        </authorList>
    </citation>
    <scope>NUCLEOTIDE SEQUENCE [LARGE SCALE GENOMIC DNA]</scope>
    <source>
        <strain evidence="2">ZFMK-TIS-60720</strain>
        <tissue evidence="2">Whole Organism</tissue>
    </source>
</reference>
<dbReference type="EMBL" id="JAYKXH010000007">
    <property type="protein sequence ID" value="KAK7162430.1"/>
    <property type="molecule type" value="Genomic_DNA"/>
</dbReference>